<dbReference type="SUPFAM" id="SSF56601">
    <property type="entry name" value="beta-lactamase/transpeptidase-like"/>
    <property type="match status" value="1"/>
</dbReference>
<evidence type="ECO:0000313" key="3">
    <source>
        <dbReference type="EMBL" id="MBC8362903.1"/>
    </source>
</evidence>
<evidence type="ECO:0000313" key="4">
    <source>
        <dbReference type="Proteomes" id="UP000603434"/>
    </source>
</evidence>
<protein>
    <submittedName>
        <fullName evidence="3">Serine hydrolase</fullName>
    </submittedName>
</protein>
<dbReference type="GO" id="GO:0016787">
    <property type="term" value="F:hydrolase activity"/>
    <property type="evidence" value="ECO:0007669"/>
    <property type="project" value="UniProtKB-KW"/>
</dbReference>
<dbReference type="InterPro" id="IPR050789">
    <property type="entry name" value="Diverse_Enzym_Activities"/>
</dbReference>
<gene>
    <name evidence="3" type="ORF">H8E23_16075</name>
</gene>
<dbReference type="Gene3D" id="3.40.710.10">
    <property type="entry name" value="DD-peptidase/beta-lactamase superfamily"/>
    <property type="match status" value="1"/>
</dbReference>
<comment type="caution">
    <text evidence="3">The sequence shown here is derived from an EMBL/GenBank/DDBJ whole genome shotgun (WGS) entry which is preliminary data.</text>
</comment>
<dbReference type="EMBL" id="JACNJH010000231">
    <property type="protein sequence ID" value="MBC8362903.1"/>
    <property type="molecule type" value="Genomic_DNA"/>
</dbReference>
<dbReference type="AlphaFoldDB" id="A0A8J6TNQ0"/>
<dbReference type="Pfam" id="PF00144">
    <property type="entry name" value="Beta-lactamase"/>
    <property type="match status" value="1"/>
</dbReference>
<dbReference type="InterPro" id="IPR012338">
    <property type="entry name" value="Beta-lactam/transpept-like"/>
</dbReference>
<name>A0A8J6TNQ0_9BACT</name>
<sequence>MKQVDRLMRQAITDEVFPGGVLLVSEADSITFFEAYGYADIFSGRPVTKDTVFDLASLTKPLATTLAVMRLVSQNKLGLDQQLGSILPRFKNSDKARISIKQLLCHNSGLPDYRPYYKTLEKVQADRRREVLRDLLAKEPLINPVGETVLYSDLGFMILNWVIEQVSKNRLDRLVFDEIYQPRAFKTLFFVDLDAKIRQANFAAPEHCPGRNFFLEGAAHDKTPYVVGGIGGHAGLFGTADDVYRLLFVLLSEFHGRSESFFSKELLQIFLRQHNATGRALGFDMPSSTGSSCGRYFSKDTVGHLGFTGTSFWMDLDRRVIVILLTNRVHPTRENTKIKAFRPKLHDTVMKKLLKTTY</sequence>
<reference evidence="3 4" key="1">
    <citation type="submission" date="2020-08" db="EMBL/GenBank/DDBJ databases">
        <title>Bridging the membrane lipid divide: bacteria of the FCB group superphylum have the potential to synthesize archaeal ether lipids.</title>
        <authorList>
            <person name="Villanueva L."/>
            <person name="Von Meijenfeldt F.A.B."/>
            <person name="Westbye A.B."/>
            <person name="Yadav S."/>
            <person name="Hopmans E.C."/>
            <person name="Dutilh B.E."/>
            <person name="Sinninghe Damste J.S."/>
        </authorList>
    </citation>
    <scope>NUCLEOTIDE SEQUENCE [LARGE SCALE GENOMIC DNA]</scope>
    <source>
        <strain evidence="3">NIOZ-UU30</strain>
    </source>
</reference>
<feature type="domain" description="Beta-lactamase-related" evidence="2">
    <location>
        <begin position="4"/>
        <end position="336"/>
    </location>
</feature>
<dbReference type="PANTHER" id="PTHR43283">
    <property type="entry name" value="BETA-LACTAMASE-RELATED"/>
    <property type="match status" value="1"/>
</dbReference>
<organism evidence="3 4">
    <name type="scientific">Candidatus Desulfatibia profunda</name>
    <dbReference type="NCBI Taxonomy" id="2841695"/>
    <lineage>
        <taxon>Bacteria</taxon>
        <taxon>Pseudomonadati</taxon>
        <taxon>Thermodesulfobacteriota</taxon>
        <taxon>Desulfobacteria</taxon>
        <taxon>Desulfobacterales</taxon>
        <taxon>Desulfobacterales incertae sedis</taxon>
        <taxon>Candidatus Desulfatibia</taxon>
    </lineage>
</organism>
<dbReference type="InterPro" id="IPR001466">
    <property type="entry name" value="Beta-lactam-related"/>
</dbReference>
<dbReference type="Proteomes" id="UP000603434">
    <property type="component" value="Unassembled WGS sequence"/>
</dbReference>
<proteinExistence type="predicted"/>
<accession>A0A8J6TNQ0</accession>
<evidence type="ECO:0000256" key="1">
    <source>
        <dbReference type="ARBA" id="ARBA00022801"/>
    </source>
</evidence>
<evidence type="ECO:0000259" key="2">
    <source>
        <dbReference type="Pfam" id="PF00144"/>
    </source>
</evidence>
<dbReference type="PANTHER" id="PTHR43283:SF11">
    <property type="entry name" value="BETA-LACTAMASE-RELATED DOMAIN-CONTAINING PROTEIN"/>
    <property type="match status" value="1"/>
</dbReference>
<keyword evidence="1 3" id="KW-0378">Hydrolase</keyword>